<keyword evidence="7" id="KW-0479">Metal-binding</keyword>
<comment type="subcellular location">
    <subcellularLocation>
        <location evidence="1">Membrane</location>
    </subcellularLocation>
</comment>
<evidence type="ECO:0000256" key="3">
    <source>
        <dbReference type="ARBA" id="ARBA00022692"/>
    </source>
</evidence>
<accession>A0AAW2NG44</accession>
<keyword evidence="2" id="KW-0813">Transport</keyword>
<feature type="binding site" description="axial binding residue" evidence="7">
    <location>
        <position position="99"/>
    </location>
    <ligand>
        <name>heme b</name>
        <dbReference type="ChEBI" id="CHEBI:60344"/>
        <label>1</label>
    </ligand>
    <ligandPart>
        <name>Fe</name>
        <dbReference type="ChEBI" id="CHEBI:18248"/>
    </ligandPart>
</feature>
<feature type="binding site" description="axial binding residue" evidence="7">
    <location>
        <position position="135"/>
    </location>
    <ligand>
        <name>heme b</name>
        <dbReference type="ChEBI" id="CHEBI:60344"/>
        <label>1</label>
    </ligand>
    <ligandPart>
        <name>Fe</name>
        <dbReference type="ChEBI" id="CHEBI:18248"/>
    </ligandPart>
</feature>
<organism evidence="10">
    <name type="scientific">Sesamum calycinum</name>
    <dbReference type="NCBI Taxonomy" id="2727403"/>
    <lineage>
        <taxon>Eukaryota</taxon>
        <taxon>Viridiplantae</taxon>
        <taxon>Streptophyta</taxon>
        <taxon>Embryophyta</taxon>
        <taxon>Tracheophyta</taxon>
        <taxon>Spermatophyta</taxon>
        <taxon>Magnoliopsida</taxon>
        <taxon>eudicotyledons</taxon>
        <taxon>Gunneridae</taxon>
        <taxon>Pentapetalae</taxon>
        <taxon>asterids</taxon>
        <taxon>lamiids</taxon>
        <taxon>Lamiales</taxon>
        <taxon>Pedaliaceae</taxon>
        <taxon>Sesamum</taxon>
    </lineage>
</organism>
<name>A0AAW2NG44_9LAMI</name>
<keyword evidence="6 8" id="KW-0472">Membrane</keyword>
<evidence type="ECO:0000256" key="2">
    <source>
        <dbReference type="ARBA" id="ARBA00022448"/>
    </source>
</evidence>
<dbReference type="GO" id="GO:0016020">
    <property type="term" value="C:membrane"/>
    <property type="evidence" value="ECO:0007669"/>
    <property type="project" value="UniProtKB-SubCell"/>
</dbReference>
<evidence type="ECO:0000256" key="5">
    <source>
        <dbReference type="ARBA" id="ARBA00022989"/>
    </source>
</evidence>
<keyword evidence="5 8" id="KW-1133">Transmembrane helix</keyword>
<dbReference type="EMBL" id="JACGWM010000011">
    <property type="protein sequence ID" value="KAL0341451.1"/>
    <property type="molecule type" value="Genomic_DNA"/>
</dbReference>
<dbReference type="SMART" id="SM00665">
    <property type="entry name" value="B561"/>
    <property type="match status" value="1"/>
</dbReference>
<feature type="transmembrane region" description="Helical" evidence="8">
    <location>
        <begin position="61"/>
        <end position="83"/>
    </location>
</feature>
<feature type="transmembrane region" description="Helical" evidence="8">
    <location>
        <begin position="166"/>
        <end position="191"/>
    </location>
</feature>
<protein>
    <submittedName>
        <fullName evidence="10">Cytochrome and DOMON domain-containing protein</fullName>
    </submittedName>
</protein>
<feature type="transmembrane region" description="Helical" evidence="8">
    <location>
        <begin position="103"/>
        <end position="121"/>
    </location>
</feature>
<keyword evidence="4" id="KW-0249">Electron transport</keyword>
<dbReference type="Gene3D" id="1.20.120.1770">
    <property type="match status" value="1"/>
</dbReference>
<dbReference type="CDD" id="cd08760">
    <property type="entry name" value="Cyt_b561_FRRS1_like"/>
    <property type="match status" value="1"/>
</dbReference>
<keyword evidence="3 8" id="KW-0812">Transmembrane</keyword>
<dbReference type="PANTHER" id="PTHR23130:SF60">
    <property type="entry name" value="CYTOCHROME B561 AND DOMON DOMAIN-CONTAINING PROTEIN"/>
    <property type="match status" value="1"/>
</dbReference>
<evidence type="ECO:0000313" key="10">
    <source>
        <dbReference type="EMBL" id="KAL0341451.1"/>
    </source>
</evidence>
<evidence type="ECO:0000256" key="6">
    <source>
        <dbReference type="ARBA" id="ARBA00023136"/>
    </source>
</evidence>
<evidence type="ECO:0000256" key="7">
    <source>
        <dbReference type="PIRSR" id="PIRSR037471-1"/>
    </source>
</evidence>
<dbReference type="PIRSF" id="PIRSF037471">
    <property type="entry name" value="UCP037471"/>
    <property type="match status" value="1"/>
</dbReference>
<dbReference type="PROSITE" id="PS50939">
    <property type="entry name" value="CYTOCHROME_B561"/>
    <property type="match status" value="1"/>
</dbReference>
<gene>
    <name evidence="10" type="ORF">Scaly_1807700</name>
</gene>
<sequence length="219" mass="24029">MIFHRQQAIDVLSGATAKTHSNIMPLKTLHGAINAISWGLLLPIGAITARYLRQIQSIGPAWFYAHAGVQIFAVFLGTVGFSIGIKLGELSPGKVYGLHRKLGFAAFCLGWLQTLALLFRPKTNEQVQKYWKSYHHFVGYACVVLGVVNCFQGFEVMGESNSYAKLAYCLCLSTLVGFCIALEVNSWVIFCRKAKEEKLKREGVLGGGFEKGSCSSSRG</sequence>
<feature type="transmembrane region" description="Helical" evidence="8">
    <location>
        <begin position="133"/>
        <end position="154"/>
    </location>
</feature>
<evidence type="ECO:0000256" key="8">
    <source>
        <dbReference type="SAM" id="Phobius"/>
    </source>
</evidence>
<proteinExistence type="predicted"/>
<dbReference type="GO" id="GO:0046872">
    <property type="term" value="F:metal ion binding"/>
    <property type="evidence" value="ECO:0007669"/>
    <property type="project" value="UniProtKB-KW"/>
</dbReference>
<keyword evidence="7" id="KW-0408">Iron</keyword>
<dbReference type="AlphaFoldDB" id="A0AAW2NG44"/>
<feature type="binding site" description="axial binding residue" evidence="7">
    <location>
        <position position="30"/>
    </location>
    <ligand>
        <name>heme b</name>
        <dbReference type="ChEBI" id="CHEBI:60344"/>
        <label>1</label>
    </ligand>
    <ligandPart>
        <name>Fe</name>
        <dbReference type="ChEBI" id="CHEBI:18248"/>
    </ligandPart>
</feature>
<evidence type="ECO:0000256" key="1">
    <source>
        <dbReference type="ARBA" id="ARBA00004370"/>
    </source>
</evidence>
<feature type="binding site" description="axial binding residue" evidence="7">
    <location>
        <position position="66"/>
    </location>
    <ligand>
        <name>heme b</name>
        <dbReference type="ChEBI" id="CHEBI:60344"/>
        <label>1</label>
    </ligand>
    <ligandPart>
        <name>Fe</name>
        <dbReference type="ChEBI" id="CHEBI:18248"/>
    </ligandPart>
</feature>
<dbReference type="InterPro" id="IPR006593">
    <property type="entry name" value="Cyt_b561/ferric_Rdtase_TM"/>
</dbReference>
<dbReference type="Pfam" id="PF03188">
    <property type="entry name" value="Cytochrom_B561"/>
    <property type="match status" value="1"/>
</dbReference>
<dbReference type="PANTHER" id="PTHR23130">
    <property type="entry name" value="CYTOCHROME B561 AND DOMON DOMAIN-CONTAINING PROTEIN"/>
    <property type="match status" value="1"/>
</dbReference>
<feature type="domain" description="Cytochrome b561" evidence="9">
    <location>
        <begin position="1"/>
        <end position="191"/>
    </location>
</feature>
<dbReference type="InterPro" id="IPR017214">
    <property type="entry name" value="UCP037471"/>
</dbReference>
<reference evidence="10" key="1">
    <citation type="submission" date="2020-06" db="EMBL/GenBank/DDBJ databases">
        <authorList>
            <person name="Li T."/>
            <person name="Hu X."/>
            <person name="Zhang T."/>
            <person name="Song X."/>
            <person name="Zhang H."/>
            <person name="Dai N."/>
            <person name="Sheng W."/>
            <person name="Hou X."/>
            <person name="Wei L."/>
        </authorList>
    </citation>
    <scope>NUCLEOTIDE SEQUENCE</scope>
    <source>
        <strain evidence="10">KEN8</strain>
        <tissue evidence="10">Leaf</tissue>
    </source>
</reference>
<evidence type="ECO:0000259" key="9">
    <source>
        <dbReference type="PROSITE" id="PS50939"/>
    </source>
</evidence>
<reference evidence="10" key="2">
    <citation type="journal article" date="2024" name="Plant">
        <title>Genomic evolution and insights into agronomic trait innovations of Sesamum species.</title>
        <authorList>
            <person name="Miao H."/>
            <person name="Wang L."/>
            <person name="Qu L."/>
            <person name="Liu H."/>
            <person name="Sun Y."/>
            <person name="Le M."/>
            <person name="Wang Q."/>
            <person name="Wei S."/>
            <person name="Zheng Y."/>
            <person name="Lin W."/>
            <person name="Duan Y."/>
            <person name="Cao H."/>
            <person name="Xiong S."/>
            <person name="Wang X."/>
            <person name="Wei L."/>
            <person name="Li C."/>
            <person name="Ma Q."/>
            <person name="Ju M."/>
            <person name="Zhao R."/>
            <person name="Li G."/>
            <person name="Mu C."/>
            <person name="Tian Q."/>
            <person name="Mei H."/>
            <person name="Zhang T."/>
            <person name="Gao T."/>
            <person name="Zhang H."/>
        </authorList>
    </citation>
    <scope>NUCLEOTIDE SEQUENCE</scope>
    <source>
        <strain evidence="10">KEN8</strain>
    </source>
</reference>
<evidence type="ECO:0000256" key="4">
    <source>
        <dbReference type="ARBA" id="ARBA00022982"/>
    </source>
</evidence>
<comment type="caution">
    <text evidence="10">The sequence shown here is derived from an EMBL/GenBank/DDBJ whole genome shotgun (WGS) entry which is preliminary data.</text>
</comment>